<gene>
    <name evidence="1" type="ORF">L6164_017114</name>
</gene>
<dbReference type="Proteomes" id="UP000828941">
    <property type="component" value="Chromosome 7"/>
</dbReference>
<proteinExistence type="predicted"/>
<dbReference type="EMBL" id="CM039432">
    <property type="protein sequence ID" value="KAI4332184.1"/>
    <property type="molecule type" value="Genomic_DNA"/>
</dbReference>
<reference evidence="1 2" key="1">
    <citation type="journal article" date="2022" name="DNA Res.">
        <title>Chromosomal-level genome assembly of the orchid tree Bauhinia variegata (Leguminosae; Cercidoideae) supports the allotetraploid origin hypothesis of Bauhinia.</title>
        <authorList>
            <person name="Zhong Y."/>
            <person name="Chen Y."/>
            <person name="Zheng D."/>
            <person name="Pang J."/>
            <person name="Liu Y."/>
            <person name="Luo S."/>
            <person name="Meng S."/>
            <person name="Qian L."/>
            <person name="Wei D."/>
            <person name="Dai S."/>
            <person name="Zhou R."/>
        </authorList>
    </citation>
    <scope>NUCLEOTIDE SEQUENCE [LARGE SCALE GENOMIC DNA]</scope>
    <source>
        <strain evidence="1">BV-YZ2020</strain>
    </source>
</reference>
<keyword evidence="2" id="KW-1185">Reference proteome</keyword>
<evidence type="ECO:0000313" key="2">
    <source>
        <dbReference type="Proteomes" id="UP000828941"/>
    </source>
</evidence>
<accession>A0ACB9N8R8</accession>
<protein>
    <submittedName>
        <fullName evidence="1">Uncharacterized protein</fullName>
    </submittedName>
</protein>
<comment type="caution">
    <text evidence="1">The sequence shown here is derived from an EMBL/GenBank/DDBJ whole genome shotgun (WGS) entry which is preliminary data.</text>
</comment>
<evidence type="ECO:0000313" key="1">
    <source>
        <dbReference type="EMBL" id="KAI4332184.1"/>
    </source>
</evidence>
<organism evidence="1 2">
    <name type="scientific">Bauhinia variegata</name>
    <name type="common">Purple orchid tree</name>
    <name type="synonym">Phanera variegata</name>
    <dbReference type="NCBI Taxonomy" id="167791"/>
    <lineage>
        <taxon>Eukaryota</taxon>
        <taxon>Viridiplantae</taxon>
        <taxon>Streptophyta</taxon>
        <taxon>Embryophyta</taxon>
        <taxon>Tracheophyta</taxon>
        <taxon>Spermatophyta</taxon>
        <taxon>Magnoliopsida</taxon>
        <taxon>eudicotyledons</taxon>
        <taxon>Gunneridae</taxon>
        <taxon>Pentapetalae</taxon>
        <taxon>rosids</taxon>
        <taxon>fabids</taxon>
        <taxon>Fabales</taxon>
        <taxon>Fabaceae</taxon>
        <taxon>Cercidoideae</taxon>
        <taxon>Cercideae</taxon>
        <taxon>Bauhiniinae</taxon>
        <taxon>Bauhinia</taxon>
    </lineage>
</organism>
<name>A0ACB9N8R8_BAUVA</name>
<sequence>MNLQSLSLVITSLAAVGVFCATTEAANNHRESTIIKEGNRVIVVEYDQDGHRNTRIKISPQTHDEKLVNFDSGGLENAKGKIKKLASAVPNKGQGHSVESDSGAFLQTPKELICGGECKEKVAGAMEKAKEKVSETAHHGIDKKKEIAHEILARKKETAREVGRTAAKAVGKARETASHAAHSVKETTKQSMNKAKDILHDAVDKGVTLRSDFRGNVADDALKMVRGAKQALKMNILNSMMGVFNLMGFSIAYGLCIWVTFISSYVLSRAMPRQQFGMVQSKISALYFKAMAYSIGLALLGHVLSHSKSIFTGNTETLQLMNLLGSLLTVFVNSVYLSLGQPSATSKEIERSCVFLVPRSLYRRMDVMLERMRIEKGEGRGREDIASERSSKGGDHQHPAGQTESATTTGISTAMATAEAATSTGQNAVRSRILRLTDKLKKLNSYSSFLNILTLLSLTWHLVYLAQRLQICSKQIVTVALPFSCF</sequence>